<dbReference type="PROSITE" id="PS50075">
    <property type="entry name" value="CARRIER"/>
    <property type="match status" value="1"/>
</dbReference>
<name>A0ABS0XJ95_9ACTN</name>
<comment type="caution">
    <text evidence="2">The sequence shown here is derived from an EMBL/GenBank/DDBJ whole genome shotgun (WGS) entry which is preliminary data.</text>
</comment>
<dbReference type="RefSeq" id="WP_190120700.1">
    <property type="nucleotide sequence ID" value="NZ_BMVR01000052.1"/>
</dbReference>
<keyword evidence="3" id="KW-1185">Reference proteome</keyword>
<dbReference type="InterPro" id="IPR036736">
    <property type="entry name" value="ACP-like_sf"/>
</dbReference>
<organism evidence="2 3">
    <name type="scientific">Streptomyces flavofungini</name>
    <dbReference type="NCBI Taxonomy" id="68200"/>
    <lineage>
        <taxon>Bacteria</taxon>
        <taxon>Bacillati</taxon>
        <taxon>Actinomycetota</taxon>
        <taxon>Actinomycetes</taxon>
        <taxon>Kitasatosporales</taxon>
        <taxon>Streptomycetaceae</taxon>
        <taxon>Streptomyces</taxon>
    </lineage>
</organism>
<gene>
    <name evidence="2" type="ORF">JGB26_40755</name>
</gene>
<dbReference type="Proteomes" id="UP000634780">
    <property type="component" value="Unassembled WGS sequence"/>
</dbReference>
<reference evidence="2 3" key="1">
    <citation type="submission" date="2020-12" db="EMBL/GenBank/DDBJ databases">
        <title>Streptomyces typhae sp. nov., a novel endophytic actinomycete isolated from the root of cattail pollen (Typha angustifolia L.).</title>
        <authorList>
            <person name="Peng C."/>
            <person name="Liu C."/>
        </authorList>
    </citation>
    <scope>NUCLEOTIDE SEQUENCE [LARGE SCALE GENOMIC DNA]</scope>
    <source>
        <strain evidence="2 3">JCM 4753</strain>
    </source>
</reference>
<evidence type="ECO:0000259" key="1">
    <source>
        <dbReference type="PROSITE" id="PS50075"/>
    </source>
</evidence>
<dbReference type="Pfam" id="PF00550">
    <property type="entry name" value="PP-binding"/>
    <property type="match status" value="1"/>
</dbReference>
<proteinExistence type="predicted"/>
<accession>A0ABS0XJ95</accession>
<feature type="domain" description="Carrier" evidence="1">
    <location>
        <begin position="1"/>
        <end position="76"/>
    </location>
</feature>
<dbReference type="InterPro" id="IPR009081">
    <property type="entry name" value="PP-bd_ACP"/>
</dbReference>
<dbReference type="EMBL" id="JAEKOZ010000069">
    <property type="protein sequence ID" value="MBJ3813307.1"/>
    <property type="molecule type" value="Genomic_DNA"/>
</dbReference>
<dbReference type="Gene3D" id="1.10.1200.10">
    <property type="entry name" value="ACP-like"/>
    <property type="match status" value="1"/>
</dbReference>
<evidence type="ECO:0000313" key="3">
    <source>
        <dbReference type="Proteomes" id="UP000634780"/>
    </source>
</evidence>
<dbReference type="SUPFAM" id="SSF47336">
    <property type="entry name" value="ACP-like"/>
    <property type="match status" value="1"/>
</dbReference>
<protein>
    <submittedName>
        <fullName evidence="2">Acyl carrier protein</fullName>
    </submittedName>
</protein>
<evidence type="ECO:0000313" key="2">
    <source>
        <dbReference type="EMBL" id="MBJ3813307.1"/>
    </source>
</evidence>
<sequence>MSNTLTRLVTLLAKGFGFETHEVAATQTFNDLELDSLALVELTLAIQSEFGIKLSDEELRANSTITQAVQLIDAKQEDSP</sequence>